<dbReference type="InterPro" id="IPR019933">
    <property type="entry name" value="DivIVA_domain"/>
</dbReference>
<evidence type="ECO:0000256" key="1">
    <source>
        <dbReference type="ARBA" id="ARBA00004496"/>
    </source>
</evidence>
<keyword evidence="7" id="KW-0131">Cell cycle</keyword>
<dbReference type="Proteomes" id="UP001138997">
    <property type="component" value="Unassembled WGS sequence"/>
</dbReference>
<organism evidence="11 12">
    <name type="scientific">Kineosporia babensis</name>
    <dbReference type="NCBI Taxonomy" id="499548"/>
    <lineage>
        <taxon>Bacteria</taxon>
        <taxon>Bacillati</taxon>
        <taxon>Actinomycetota</taxon>
        <taxon>Actinomycetes</taxon>
        <taxon>Kineosporiales</taxon>
        <taxon>Kineosporiaceae</taxon>
        <taxon>Kineosporia</taxon>
    </lineage>
</organism>
<reference evidence="11" key="1">
    <citation type="submission" date="2021-11" db="EMBL/GenBank/DDBJ databases">
        <title>Streptomyces corallinus and Kineosporia corallina sp. nov., two new coral-derived marine actinobacteria.</title>
        <authorList>
            <person name="Buangrab K."/>
            <person name="Sutthacheep M."/>
            <person name="Yeemin T."/>
            <person name="Harunari E."/>
            <person name="Igarashi Y."/>
            <person name="Sripreechasak P."/>
            <person name="Kanchanasin P."/>
            <person name="Tanasupawat S."/>
            <person name="Phongsopitanun W."/>
        </authorList>
    </citation>
    <scope>NUCLEOTIDE SEQUENCE</scope>
    <source>
        <strain evidence="11">JCM 31032</strain>
    </source>
</reference>
<feature type="compositionally biased region" description="Pro residues" evidence="10">
    <location>
        <begin position="73"/>
        <end position="89"/>
    </location>
</feature>
<dbReference type="GO" id="GO:0005737">
    <property type="term" value="C:cytoplasm"/>
    <property type="evidence" value="ECO:0007669"/>
    <property type="project" value="UniProtKB-SubCell"/>
</dbReference>
<dbReference type="Gene3D" id="6.10.250.660">
    <property type="match status" value="1"/>
</dbReference>
<dbReference type="PANTHER" id="PTHR35794:SF2">
    <property type="entry name" value="CELL DIVISION PROTEIN DIVIVA"/>
    <property type="match status" value="1"/>
</dbReference>
<evidence type="ECO:0000256" key="5">
    <source>
        <dbReference type="ARBA" id="ARBA00022618"/>
    </source>
</evidence>
<keyword evidence="4" id="KW-0963">Cytoplasm</keyword>
<feature type="region of interest" description="Disordered" evidence="10">
    <location>
        <begin position="206"/>
        <end position="255"/>
    </location>
</feature>
<evidence type="ECO:0000256" key="9">
    <source>
        <dbReference type="SAM" id="Coils"/>
    </source>
</evidence>
<protein>
    <recommendedName>
        <fullName evidence="3">Cell wall synthesis protein Wag31</fullName>
    </recommendedName>
    <alternativeName>
        <fullName evidence="8">Antigen 84</fullName>
    </alternativeName>
</protein>
<feature type="compositionally biased region" description="Low complexity" evidence="10">
    <location>
        <begin position="221"/>
        <end position="234"/>
    </location>
</feature>
<keyword evidence="12" id="KW-1185">Reference proteome</keyword>
<dbReference type="PANTHER" id="PTHR35794">
    <property type="entry name" value="CELL DIVISION PROTEIN DIVIVA"/>
    <property type="match status" value="1"/>
</dbReference>
<evidence type="ECO:0000256" key="4">
    <source>
        <dbReference type="ARBA" id="ARBA00022490"/>
    </source>
</evidence>
<comment type="similarity">
    <text evidence="2">Belongs to the DivIVA family.</text>
</comment>
<dbReference type="InterPro" id="IPR007793">
    <property type="entry name" value="DivIVA_fam"/>
</dbReference>
<keyword evidence="5" id="KW-0132">Cell division</keyword>
<keyword evidence="6 9" id="KW-0175">Coiled coil</keyword>
<dbReference type="GO" id="GO:0051301">
    <property type="term" value="P:cell division"/>
    <property type="evidence" value="ECO:0007669"/>
    <property type="project" value="UniProtKB-KW"/>
</dbReference>
<evidence type="ECO:0000313" key="11">
    <source>
        <dbReference type="EMBL" id="MCD5311474.1"/>
    </source>
</evidence>
<comment type="subcellular location">
    <subcellularLocation>
        <location evidence="1">Cytoplasm</location>
    </subcellularLocation>
</comment>
<evidence type="ECO:0000256" key="3">
    <source>
        <dbReference type="ARBA" id="ARBA00018787"/>
    </source>
</evidence>
<evidence type="ECO:0000256" key="6">
    <source>
        <dbReference type="ARBA" id="ARBA00023054"/>
    </source>
</evidence>
<dbReference type="EMBL" id="JAJOMB010000005">
    <property type="protein sequence ID" value="MCD5311474.1"/>
    <property type="molecule type" value="Genomic_DNA"/>
</dbReference>
<accession>A0A9X1NCT1</accession>
<gene>
    <name evidence="11" type="ORF">LR394_11230</name>
</gene>
<sequence length="255" mass="28144">MALTPEDVVNKRFQATKFREGYDQDEVDDFLDEVVNELRRLGEENEELRGKLSSCERRVGELSRANVARESAPEPPAPAPMPTPQPAPQPVAAVAPEPVRVPAVMESPAQGPEAAAGMLALAQKLHDEYVRNGEQTRDRIVGEAREHSNRLIREAEEKQRQTLGSLEQERSLLERKIDELRAFEREYRSRLKSYLEGQLRELESKAAVVPTRGPQQPQSQPAGVGAAPYGAPLPTRGGYDSGADAPAQYPFGGQN</sequence>
<name>A0A9X1NCT1_9ACTN</name>
<dbReference type="AlphaFoldDB" id="A0A9X1NCT1"/>
<feature type="coiled-coil region" evidence="9">
    <location>
        <begin position="141"/>
        <end position="186"/>
    </location>
</feature>
<dbReference type="Pfam" id="PF05103">
    <property type="entry name" value="DivIVA"/>
    <property type="match status" value="1"/>
</dbReference>
<comment type="caution">
    <text evidence="11">The sequence shown here is derived from an EMBL/GenBank/DDBJ whole genome shotgun (WGS) entry which is preliminary data.</text>
</comment>
<evidence type="ECO:0000256" key="2">
    <source>
        <dbReference type="ARBA" id="ARBA00009008"/>
    </source>
</evidence>
<evidence type="ECO:0000256" key="7">
    <source>
        <dbReference type="ARBA" id="ARBA00023306"/>
    </source>
</evidence>
<dbReference type="NCBIfam" id="TIGR03544">
    <property type="entry name" value="DivI1A_domain"/>
    <property type="match status" value="1"/>
</dbReference>
<evidence type="ECO:0000313" key="12">
    <source>
        <dbReference type="Proteomes" id="UP001138997"/>
    </source>
</evidence>
<feature type="region of interest" description="Disordered" evidence="10">
    <location>
        <begin position="60"/>
        <end position="91"/>
    </location>
</feature>
<evidence type="ECO:0000256" key="8">
    <source>
        <dbReference type="ARBA" id="ARBA00031737"/>
    </source>
</evidence>
<dbReference type="RefSeq" id="WP_231440699.1">
    <property type="nucleotide sequence ID" value="NZ_JAJOMB010000005.1"/>
</dbReference>
<proteinExistence type="inferred from homology"/>
<evidence type="ECO:0000256" key="10">
    <source>
        <dbReference type="SAM" id="MobiDB-lite"/>
    </source>
</evidence>